<dbReference type="Proteomes" id="UP001642464">
    <property type="component" value="Unassembled WGS sequence"/>
</dbReference>
<proteinExistence type="predicted"/>
<sequence length="500" mass="55239">MASLRMALKTPQWLPTRNAAFRYVRGYLWFSEGVVGGECEGQSEPLAKAAHPSRDSDVSRAQVRVLAEGTEEVWQGVKLMAPELGGPCCGNDRRSKEAQIRIEVGQAARIEAEQLQARMADRGVAIGPDGAGRSGVTDRQGVPPMWALAPGMLEEVHVDGDLDWYPFWLHPIIASWPMDGVSAEWRREAPGEEWWTLTACERSSLHAARQKDARLAKGSGLRILLPKLTTWILVRLRHTCGLVTSSTRIRPSLLPLQEKPLATLVAKDSGLAIQLSLAEDHCGTMIQFMATAESKINKGDVGAQISHELEPCCLRPLADEAPVRHLVDVEELRMSPVEAVAFQARIGDGRQWSAWSPASDLLGLRIAPPVPDRGELTVQELAKGVVEVLWSKFRRLEGLEEVHYEVTATCAGFLQALGAPGPLIFWSFALFGVAPRKGFACCRRQRQPTRASWQARAGPCSSDWFLTRTMTLWSKESTQSSSTSHAARRTRKKQELPHRS</sequence>
<evidence type="ECO:0000313" key="2">
    <source>
        <dbReference type="EMBL" id="CAK9047440.1"/>
    </source>
</evidence>
<accession>A0ABP0M7I0</accession>
<dbReference type="EMBL" id="CAXAMM010020191">
    <property type="protein sequence ID" value="CAK9047440.1"/>
    <property type="molecule type" value="Genomic_DNA"/>
</dbReference>
<reference evidence="2 3" key="1">
    <citation type="submission" date="2024-02" db="EMBL/GenBank/DDBJ databases">
        <authorList>
            <person name="Chen Y."/>
            <person name="Shah S."/>
            <person name="Dougan E. K."/>
            <person name="Thang M."/>
            <person name="Chan C."/>
        </authorList>
    </citation>
    <scope>NUCLEOTIDE SEQUENCE [LARGE SCALE GENOMIC DNA]</scope>
</reference>
<evidence type="ECO:0000313" key="3">
    <source>
        <dbReference type="Proteomes" id="UP001642464"/>
    </source>
</evidence>
<name>A0ABP0M7I0_9DINO</name>
<comment type="caution">
    <text evidence="2">The sequence shown here is derived from an EMBL/GenBank/DDBJ whole genome shotgun (WGS) entry which is preliminary data.</text>
</comment>
<protein>
    <submittedName>
        <fullName evidence="2">Uncharacterized protein</fullName>
    </submittedName>
</protein>
<keyword evidence="3" id="KW-1185">Reference proteome</keyword>
<gene>
    <name evidence="2" type="ORF">SCF082_LOCUS26567</name>
</gene>
<organism evidence="2 3">
    <name type="scientific">Durusdinium trenchii</name>
    <dbReference type="NCBI Taxonomy" id="1381693"/>
    <lineage>
        <taxon>Eukaryota</taxon>
        <taxon>Sar</taxon>
        <taxon>Alveolata</taxon>
        <taxon>Dinophyceae</taxon>
        <taxon>Suessiales</taxon>
        <taxon>Symbiodiniaceae</taxon>
        <taxon>Durusdinium</taxon>
    </lineage>
</organism>
<feature type="region of interest" description="Disordered" evidence="1">
    <location>
        <begin position="476"/>
        <end position="500"/>
    </location>
</feature>
<evidence type="ECO:0000256" key="1">
    <source>
        <dbReference type="SAM" id="MobiDB-lite"/>
    </source>
</evidence>